<proteinExistence type="predicted"/>
<organism evidence="2 3">
    <name type="scientific">Planifilum fulgidum</name>
    <dbReference type="NCBI Taxonomy" id="201973"/>
    <lineage>
        <taxon>Bacteria</taxon>
        <taxon>Bacillati</taxon>
        <taxon>Bacillota</taxon>
        <taxon>Bacilli</taxon>
        <taxon>Bacillales</taxon>
        <taxon>Thermoactinomycetaceae</taxon>
        <taxon>Planifilum</taxon>
    </lineage>
</organism>
<dbReference type="STRING" id="201973.SAMN04488025_104134"/>
<dbReference type="RefSeq" id="WP_092035935.1">
    <property type="nucleotide sequence ID" value="NZ_FOOK01000004.1"/>
</dbReference>
<accession>A0A1I2L7F5</accession>
<name>A0A1I2L7F5_9BACL</name>
<reference evidence="2 3" key="1">
    <citation type="submission" date="2016-10" db="EMBL/GenBank/DDBJ databases">
        <authorList>
            <person name="de Groot N.N."/>
        </authorList>
    </citation>
    <scope>NUCLEOTIDE SEQUENCE [LARGE SCALE GENOMIC DNA]</scope>
    <source>
        <strain evidence="2 3">DSM 44945</strain>
    </source>
</reference>
<keyword evidence="3" id="KW-1185">Reference proteome</keyword>
<dbReference type="EMBL" id="FOOK01000004">
    <property type="protein sequence ID" value="SFF75264.1"/>
    <property type="molecule type" value="Genomic_DNA"/>
</dbReference>
<dbReference type="Proteomes" id="UP000198661">
    <property type="component" value="Unassembled WGS sequence"/>
</dbReference>
<evidence type="ECO:0000313" key="3">
    <source>
        <dbReference type="Proteomes" id="UP000198661"/>
    </source>
</evidence>
<feature type="region of interest" description="Disordered" evidence="1">
    <location>
        <begin position="87"/>
        <end position="125"/>
    </location>
</feature>
<evidence type="ECO:0008006" key="4">
    <source>
        <dbReference type="Google" id="ProtNLM"/>
    </source>
</evidence>
<dbReference type="AlphaFoldDB" id="A0A1I2L7F5"/>
<sequence>MSKPIQPAISRKRKRKKAAKSERLPAVGPAPLSSLNLANILSHFLTVRSMIKELSTSLERLENILDSLYQMFEIAQTLMVQRRRTPERPFLRLLPPRNKQSPSGWQQGESPSGGDSPDSPASFPGNIDFNQIMALLQSPLVQNLLSQWMRQLPSSDDLQQKQG</sequence>
<dbReference type="OrthoDB" id="2467271at2"/>
<feature type="compositionally biased region" description="Polar residues" evidence="1">
    <location>
        <begin position="98"/>
        <end position="107"/>
    </location>
</feature>
<evidence type="ECO:0000256" key="1">
    <source>
        <dbReference type="SAM" id="MobiDB-lite"/>
    </source>
</evidence>
<feature type="compositionally biased region" description="Low complexity" evidence="1">
    <location>
        <begin position="108"/>
        <end position="125"/>
    </location>
</feature>
<protein>
    <recommendedName>
        <fullName evidence="4">YqfQ-like protein</fullName>
    </recommendedName>
</protein>
<feature type="region of interest" description="Disordered" evidence="1">
    <location>
        <begin position="1"/>
        <end position="28"/>
    </location>
</feature>
<evidence type="ECO:0000313" key="2">
    <source>
        <dbReference type="EMBL" id="SFF75264.1"/>
    </source>
</evidence>
<gene>
    <name evidence="2" type="ORF">SAMN04488025_104134</name>
</gene>